<gene>
    <name evidence="7" type="ORF">HNP84_008311</name>
</gene>
<feature type="transmembrane region" description="Helical" evidence="6">
    <location>
        <begin position="6"/>
        <end position="25"/>
    </location>
</feature>
<evidence type="ECO:0000256" key="3">
    <source>
        <dbReference type="ARBA" id="ARBA00022692"/>
    </source>
</evidence>
<evidence type="ECO:0000256" key="4">
    <source>
        <dbReference type="ARBA" id="ARBA00022989"/>
    </source>
</evidence>
<dbReference type="InterPro" id="IPR023353">
    <property type="entry name" value="LemA-like_dom_sf"/>
</dbReference>
<dbReference type="Proteomes" id="UP000578449">
    <property type="component" value="Unassembled WGS sequence"/>
</dbReference>
<evidence type="ECO:0000313" key="8">
    <source>
        <dbReference type="Proteomes" id="UP000578449"/>
    </source>
</evidence>
<comment type="subcellular location">
    <subcellularLocation>
        <location evidence="1">Membrane</location>
        <topology evidence="1">Single-pass membrane protein</topology>
    </subcellularLocation>
</comment>
<dbReference type="RefSeq" id="WP_185055429.1">
    <property type="nucleotide sequence ID" value="NZ_BAABIX010000025.1"/>
</dbReference>
<keyword evidence="8" id="KW-1185">Reference proteome</keyword>
<dbReference type="Gene3D" id="1.20.1440.20">
    <property type="entry name" value="LemA-like domain"/>
    <property type="match status" value="1"/>
</dbReference>
<evidence type="ECO:0000313" key="7">
    <source>
        <dbReference type="EMBL" id="MBB5138557.1"/>
    </source>
</evidence>
<dbReference type="InterPro" id="IPR007156">
    <property type="entry name" value="MamQ_LemA"/>
</dbReference>
<dbReference type="AlphaFoldDB" id="A0A840PND0"/>
<sequence length="176" mass="18887">MTVIVVIAILALIVLVMLVAGVTAYRRLVRAERAVAETWAAIDAELRRRHDLVPELVRLVAAGQERGVLEAVDRARATAVGAKEPRDRAVAESTLTRALRSLAEGADGYAAHGGRIVALRAELAAAEDRIDRLGTAYNEAVIAYNAAIQARPANIVAGMTGFTRRDLFQARTYAAT</sequence>
<name>A0A840PND0_9ACTN</name>
<accession>A0A840PND0</accession>
<keyword evidence="4 6" id="KW-1133">Transmembrane helix</keyword>
<comment type="similarity">
    <text evidence="2">Belongs to the LemA family.</text>
</comment>
<protein>
    <submittedName>
        <fullName evidence="7">LemA protein</fullName>
    </submittedName>
</protein>
<dbReference type="Pfam" id="PF04011">
    <property type="entry name" value="LemA"/>
    <property type="match status" value="1"/>
</dbReference>
<evidence type="ECO:0000256" key="1">
    <source>
        <dbReference type="ARBA" id="ARBA00004167"/>
    </source>
</evidence>
<evidence type="ECO:0000256" key="2">
    <source>
        <dbReference type="ARBA" id="ARBA00008854"/>
    </source>
</evidence>
<dbReference type="PANTHER" id="PTHR34478">
    <property type="entry name" value="PROTEIN LEMA"/>
    <property type="match status" value="1"/>
</dbReference>
<keyword evidence="5 6" id="KW-0472">Membrane</keyword>
<keyword evidence="3 6" id="KW-0812">Transmembrane</keyword>
<evidence type="ECO:0000256" key="5">
    <source>
        <dbReference type="ARBA" id="ARBA00023136"/>
    </source>
</evidence>
<dbReference type="GO" id="GO:0016020">
    <property type="term" value="C:membrane"/>
    <property type="evidence" value="ECO:0007669"/>
    <property type="project" value="UniProtKB-SubCell"/>
</dbReference>
<reference evidence="7 8" key="1">
    <citation type="submission" date="2020-08" db="EMBL/GenBank/DDBJ databases">
        <title>Genomic Encyclopedia of Type Strains, Phase IV (KMG-IV): sequencing the most valuable type-strain genomes for metagenomic binning, comparative biology and taxonomic classification.</title>
        <authorList>
            <person name="Goeker M."/>
        </authorList>
    </citation>
    <scope>NUCLEOTIDE SEQUENCE [LARGE SCALE GENOMIC DNA]</scope>
    <source>
        <strain evidence="7 8">DSM 45615</strain>
    </source>
</reference>
<dbReference type="SUPFAM" id="SSF140478">
    <property type="entry name" value="LemA-like"/>
    <property type="match status" value="1"/>
</dbReference>
<dbReference type="PANTHER" id="PTHR34478:SF1">
    <property type="entry name" value="PROTEIN LEMA"/>
    <property type="match status" value="1"/>
</dbReference>
<dbReference type="EMBL" id="JACHGN010000024">
    <property type="protein sequence ID" value="MBB5138557.1"/>
    <property type="molecule type" value="Genomic_DNA"/>
</dbReference>
<organism evidence="7 8">
    <name type="scientific">Thermocatellispora tengchongensis</name>
    <dbReference type="NCBI Taxonomy" id="1073253"/>
    <lineage>
        <taxon>Bacteria</taxon>
        <taxon>Bacillati</taxon>
        <taxon>Actinomycetota</taxon>
        <taxon>Actinomycetes</taxon>
        <taxon>Streptosporangiales</taxon>
        <taxon>Streptosporangiaceae</taxon>
        <taxon>Thermocatellispora</taxon>
    </lineage>
</organism>
<evidence type="ECO:0000256" key="6">
    <source>
        <dbReference type="SAM" id="Phobius"/>
    </source>
</evidence>
<comment type="caution">
    <text evidence="7">The sequence shown here is derived from an EMBL/GenBank/DDBJ whole genome shotgun (WGS) entry which is preliminary data.</text>
</comment>
<proteinExistence type="inferred from homology"/>